<keyword evidence="1" id="KW-0614">Plasmid</keyword>
<sequence length="142" mass="15654">MSLLKFLIKNLLASYLIIVGLPTNLYADKLDFCVRTWELTLFGMPIGTASVKIVSKTNSRLNIRKISFNGGKSCNNFQITRASHGGNLAYNEPLILQVGCSVLQLNSIEIYTTDGRVFQHAFRGIETGTEATADFIDGCDDD</sequence>
<dbReference type="Proteomes" id="UP000826146">
    <property type="component" value="Plasmid pNHP190012_3"/>
</dbReference>
<proteinExistence type="predicted"/>
<gene>
    <name evidence="1" type="ORF">NHP190012_16900</name>
</gene>
<organism evidence="1 2">
    <name type="scientific">Helicobacter gastrofelis</name>
    <dbReference type="NCBI Taxonomy" id="2849642"/>
    <lineage>
        <taxon>Bacteria</taxon>
        <taxon>Pseudomonadati</taxon>
        <taxon>Campylobacterota</taxon>
        <taxon>Epsilonproteobacteria</taxon>
        <taxon>Campylobacterales</taxon>
        <taxon>Helicobacteraceae</taxon>
        <taxon>Helicobacter</taxon>
    </lineage>
</organism>
<protein>
    <submittedName>
        <fullName evidence="1">Uncharacterized protein</fullName>
    </submittedName>
</protein>
<keyword evidence="2" id="KW-1185">Reference proteome</keyword>
<geneLocation type="plasmid" evidence="1 2">
    <name>pNHP190012_3</name>
</geneLocation>
<evidence type="ECO:0000313" key="2">
    <source>
        <dbReference type="Proteomes" id="UP000826146"/>
    </source>
</evidence>
<accession>A0ABM7SPQ5</accession>
<name>A0ABM7SPQ5_9HELI</name>
<dbReference type="EMBL" id="AP024822">
    <property type="protein sequence ID" value="BCZ20048.1"/>
    <property type="molecule type" value="Genomic_DNA"/>
</dbReference>
<evidence type="ECO:0000313" key="1">
    <source>
        <dbReference type="EMBL" id="BCZ20048.1"/>
    </source>
</evidence>
<reference evidence="1 2" key="1">
    <citation type="submission" date="2021-07" db="EMBL/GenBank/DDBJ databases">
        <title>Novel Helicobacter sp. Isolated from a cat.</title>
        <authorList>
            <person name="Rimbara E."/>
            <person name="Suzuki M."/>
        </authorList>
    </citation>
    <scope>NUCLEOTIDE SEQUENCE [LARGE SCALE GENOMIC DNA]</scope>
    <source>
        <strain evidence="2">NHP19-012</strain>
        <plasmid evidence="1 2">pNHP190012_3</plasmid>
    </source>
</reference>
<dbReference type="RefSeq" id="WP_221272693.1">
    <property type="nucleotide sequence ID" value="NZ_AP024822.1"/>
</dbReference>